<evidence type="ECO:0000256" key="2">
    <source>
        <dbReference type="ARBA" id="ARBA00022448"/>
    </source>
</evidence>
<dbReference type="CDD" id="cd06261">
    <property type="entry name" value="TM_PBP2"/>
    <property type="match status" value="1"/>
</dbReference>
<dbReference type="OrthoDB" id="9810086at2"/>
<evidence type="ECO:0000313" key="10">
    <source>
        <dbReference type="Proteomes" id="UP000282311"/>
    </source>
</evidence>
<dbReference type="EMBL" id="RBAH01000024">
    <property type="protein sequence ID" value="RKN74868.1"/>
    <property type="molecule type" value="Genomic_DNA"/>
</dbReference>
<keyword evidence="2 7" id="KW-0813">Transport</keyword>
<keyword evidence="6 7" id="KW-0472">Membrane</keyword>
<comment type="caution">
    <text evidence="9">The sequence shown here is derived from an EMBL/GenBank/DDBJ whole genome shotgun (WGS) entry which is preliminary data.</text>
</comment>
<proteinExistence type="inferred from homology"/>
<accession>A0A3B0BRB9</accession>
<evidence type="ECO:0000256" key="6">
    <source>
        <dbReference type="ARBA" id="ARBA00023136"/>
    </source>
</evidence>
<dbReference type="GO" id="GO:0005886">
    <property type="term" value="C:plasma membrane"/>
    <property type="evidence" value="ECO:0007669"/>
    <property type="project" value="UniProtKB-SubCell"/>
</dbReference>
<evidence type="ECO:0000259" key="8">
    <source>
        <dbReference type="PROSITE" id="PS50928"/>
    </source>
</evidence>
<reference evidence="9 10" key="1">
    <citation type="journal article" date="2007" name="Int. J. Syst. Evol. Microbiol.">
        <title>Paenibacillus ginsengarvi sp. nov., isolated from soil from ginseng cultivation.</title>
        <authorList>
            <person name="Yoon M.H."/>
            <person name="Ten L.N."/>
            <person name="Im W.T."/>
        </authorList>
    </citation>
    <scope>NUCLEOTIDE SEQUENCE [LARGE SCALE GENOMIC DNA]</scope>
    <source>
        <strain evidence="9 10">KCTC 13059</strain>
    </source>
</reference>
<dbReference type="Gene3D" id="1.10.3720.10">
    <property type="entry name" value="MetI-like"/>
    <property type="match status" value="1"/>
</dbReference>
<feature type="domain" description="ABC transmembrane type-1" evidence="8">
    <location>
        <begin position="75"/>
        <end position="264"/>
    </location>
</feature>
<feature type="transmembrane region" description="Helical" evidence="7">
    <location>
        <begin position="183"/>
        <end position="205"/>
    </location>
</feature>
<feature type="transmembrane region" description="Helical" evidence="7">
    <location>
        <begin position="110"/>
        <end position="130"/>
    </location>
</feature>
<evidence type="ECO:0000256" key="4">
    <source>
        <dbReference type="ARBA" id="ARBA00022692"/>
    </source>
</evidence>
<evidence type="ECO:0000256" key="1">
    <source>
        <dbReference type="ARBA" id="ARBA00004651"/>
    </source>
</evidence>
<dbReference type="Proteomes" id="UP000282311">
    <property type="component" value="Unassembled WGS sequence"/>
</dbReference>
<feature type="transmembrane region" description="Helical" evidence="7">
    <location>
        <begin position="79"/>
        <end position="98"/>
    </location>
</feature>
<keyword evidence="5 7" id="KW-1133">Transmembrane helix</keyword>
<comment type="subcellular location">
    <subcellularLocation>
        <location evidence="1 7">Cell membrane</location>
        <topology evidence="1 7">Multi-pass membrane protein</topology>
    </subcellularLocation>
</comment>
<evidence type="ECO:0000256" key="3">
    <source>
        <dbReference type="ARBA" id="ARBA00022475"/>
    </source>
</evidence>
<dbReference type="PROSITE" id="PS50928">
    <property type="entry name" value="ABC_TM1"/>
    <property type="match status" value="1"/>
</dbReference>
<name>A0A3B0BRB9_9BACL</name>
<comment type="similarity">
    <text evidence="7">Belongs to the binding-protein-dependent transport system permease family.</text>
</comment>
<evidence type="ECO:0000313" key="9">
    <source>
        <dbReference type="EMBL" id="RKN74868.1"/>
    </source>
</evidence>
<keyword evidence="10" id="KW-1185">Reference proteome</keyword>
<dbReference type="PANTHER" id="PTHR43744">
    <property type="entry name" value="ABC TRANSPORTER PERMEASE PROTEIN MG189-RELATED-RELATED"/>
    <property type="match status" value="1"/>
</dbReference>
<evidence type="ECO:0000256" key="5">
    <source>
        <dbReference type="ARBA" id="ARBA00022989"/>
    </source>
</evidence>
<dbReference type="InterPro" id="IPR000515">
    <property type="entry name" value="MetI-like"/>
</dbReference>
<organism evidence="9 10">
    <name type="scientific">Paenibacillus ginsengarvi</name>
    <dbReference type="NCBI Taxonomy" id="400777"/>
    <lineage>
        <taxon>Bacteria</taxon>
        <taxon>Bacillati</taxon>
        <taxon>Bacillota</taxon>
        <taxon>Bacilli</taxon>
        <taxon>Bacillales</taxon>
        <taxon>Paenibacillaceae</taxon>
        <taxon>Paenibacillus</taxon>
    </lineage>
</organism>
<evidence type="ECO:0000256" key="7">
    <source>
        <dbReference type="RuleBase" id="RU363032"/>
    </source>
</evidence>
<sequence length="292" mass="32963">MKSTGTWGDRLSYGLICIVLTFALLITLYPFVYVLSMSISDPIQVMNNTVWLFPKGFSLDTYKKVFADGEIWVAYGNTLFYTVAGTAINVVMTFLAAYPLSRRSFSGRKPLMIGIVVTMFFSGGLIPSFILINNLGLYDTRWALLLPGAVAAFNIIIARTFFQSIPESLFESAKIDGANDIGILFRIVLPLSKAILAVLTLFYAVGHWNNYFNAMLYLTNVKLQPVSLYLMKILIQNQDPTMQDMREALDRMLFSMQLKYTMIVITTLPIVCIYPFLQKYFVRGVMIGSLKE</sequence>
<dbReference type="SUPFAM" id="SSF161098">
    <property type="entry name" value="MetI-like"/>
    <property type="match status" value="1"/>
</dbReference>
<feature type="transmembrane region" description="Helical" evidence="7">
    <location>
        <begin position="256"/>
        <end position="277"/>
    </location>
</feature>
<feature type="transmembrane region" description="Helical" evidence="7">
    <location>
        <begin position="12"/>
        <end position="32"/>
    </location>
</feature>
<dbReference type="Pfam" id="PF00528">
    <property type="entry name" value="BPD_transp_1"/>
    <property type="match status" value="1"/>
</dbReference>
<protein>
    <submittedName>
        <fullName evidence="9">Carbohydrate ABC transporter permease</fullName>
    </submittedName>
</protein>
<dbReference type="RefSeq" id="WP_120750315.1">
    <property type="nucleotide sequence ID" value="NZ_RBAH01000024.1"/>
</dbReference>
<dbReference type="PANTHER" id="PTHR43744:SF9">
    <property type="entry name" value="POLYGALACTURONAN_RHAMNOGALACTURONAN TRANSPORT SYSTEM PERMEASE PROTEIN YTCP"/>
    <property type="match status" value="1"/>
</dbReference>
<dbReference type="InterPro" id="IPR035906">
    <property type="entry name" value="MetI-like_sf"/>
</dbReference>
<keyword evidence="3" id="KW-1003">Cell membrane</keyword>
<feature type="transmembrane region" description="Helical" evidence="7">
    <location>
        <begin position="142"/>
        <end position="162"/>
    </location>
</feature>
<dbReference type="GO" id="GO:0055085">
    <property type="term" value="P:transmembrane transport"/>
    <property type="evidence" value="ECO:0007669"/>
    <property type="project" value="InterPro"/>
</dbReference>
<keyword evidence="4 7" id="KW-0812">Transmembrane</keyword>
<dbReference type="AlphaFoldDB" id="A0A3B0BRB9"/>
<gene>
    <name evidence="9" type="ORF">D7M11_26695</name>
</gene>